<evidence type="ECO:0008006" key="4">
    <source>
        <dbReference type="Google" id="ProtNLM"/>
    </source>
</evidence>
<feature type="signal peptide" evidence="1">
    <location>
        <begin position="1"/>
        <end position="20"/>
    </location>
</feature>
<evidence type="ECO:0000313" key="2">
    <source>
        <dbReference type="EMBL" id="KAF2706681.1"/>
    </source>
</evidence>
<dbReference type="EMBL" id="MU005775">
    <property type="protein sequence ID" value="KAF2706681.1"/>
    <property type="molecule type" value="Genomic_DNA"/>
</dbReference>
<dbReference type="Proteomes" id="UP000799428">
    <property type="component" value="Unassembled WGS sequence"/>
</dbReference>
<feature type="chain" id="PRO_5026244780" description="Ubiquitin 3 binding protein But2 C-terminal domain-containing protein" evidence="1">
    <location>
        <begin position="21"/>
        <end position="207"/>
    </location>
</feature>
<dbReference type="AlphaFoldDB" id="A0A6G1K2K4"/>
<keyword evidence="3" id="KW-1185">Reference proteome</keyword>
<keyword evidence="1" id="KW-0732">Signal</keyword>
<evidence type="ECO:0000256" key="1">
    <source>
        <dbReference type="SAM" id="SignalP"/>
    </source>
</evidence>
<accession>A0A6G1K2K4</accession>
<protein>
    <recommendedName>
        <fullName evidence="4">Ubiquitin 3 binding protein But2 C-terminal domain-containing protein</fullName>
    </recommendedName>
</protein>
<gene>
    <name evidence="2" type="ORF">K504DRAFT_493066</name>
</gene>
<dbReference type="OrthoDB" id="5356630at2759"/>
<proteinExistence type="predicted"/>
<organism evidence="2 3">
    <name type="scientific">Pleomassaria siparia CBS 279.74</name>
    <dbReference type="NCBI Taxonomy" id="1314801"/>
    <lineage>
        <taxon>Eukaryota</taxon>
        <taxon>Fungi</taxon>
        <taxon>Dikarya</taxon>
        <taxon>Ascomycota</taxon>
        <taxon>Pezizomycotina</taxon>
        <taxon>Dothideomycetes</taxon>
        <taxon>Pleosporomycetidae</taxon>
        <taxon>Pleosporales</taxon>
        <taxon>Pleomassariaceae</taxon>
        <taxon>Pleomassaria</taxon>
    </lineage>
</organism>
<reference evidence="2" key="1">
    <citation type="journal article" date="2020" name="Stud. Mycol.">
        <title>101 Dothideomycetes genomes: a test case for predicting lifestyles and emergence of pathogens.</title>
        <authorList>
            <person name="Haridas S."/>
            <person name="Albert R."/>
            <person name="Binder M."/>
            <person name="Bloem J."/>
            <person name="Labutti K."/>
            <person name="Salamov A."/>
            <person name="Andreopoulos B."/>
            <person name="Baker S."/>
            <person name="Barry K."/>
            <person name="Bills G."/>
            <person name="Bluhm B."/>
            <person name="Cannon C."/>
            <person name="Castanera R."/>
            <person name="Culley D."/>
            <person name="Daum C."/>
            <person name="Ezra D."/>
            <person name="Gonzalez J."/>
            <person name="Henrissat B."/>
            <person name="Kuo A."/>
            <person name="Liang C."/>
            <person name="Lipzen A."/>
            <person name="Lutzoni F."/>
            <person name="Magnuson J."/>
            <person name="Mondo S."/>
            <person name="Nolan M."/>
            <person name="Ohm R."/>
            <person name="Pangilinan J."/>
            <person name="Park H.-J."/>
            <person name="Ramirez L."/>
            <person name="Alfaro M."/>
            <person name="Sun H."/>
            <person name="Tritt A."/>
            <person name="Yoshinaga Y."/>
            <person name="Zwiers L.-H."/>
            <person name="Turgeon B."/>
            <person name="Goodwin S."/>
            <person name="Spatafora J."/>
            <person name="Crous P."/>
            <person name="Grigoriev I."/>
        </authorList>
    </citation>
    <scope>NUCLEOTIDE SEQUENCE</scope>
    <source>
        <strain evidence="2">CBS 279.74</strain>
    </source>
</reference>
<name>A0A6G1K2K4_9PLEO</name>
<sequence>MLFAISTVVLLANLVTRVSSAPVDSCPDAQIGAPTPPESVVYPATNSVWHQATGQVEFDRPGGRLVRNYGLNEDETTLFLIMYTEASQGKTCQFMFEMNNDCGTEAYTNPGATFDIYSSLQTIDKSVASGASNYRNQHIGRMTSVAGSKGVGGRAVPAFADETEERFQFPCPDRKGGAYYMYELVPTGGHSINMTWGKRDGPWVMVL</sequence>
<evidence type="ECO:0000313" key="3">
    <source>
        <dbReference type="Proteomes" id="UP000799428"/>
    </source>
</evidence>